<evidence type="ECO:0000259" key="3">
    <source>
        <dbReference type="PROSITE" id="PS51186"/>
    </source>
</evidence>
<evidence type="ECO:0000256" key="1">
    <source>
        <dbReference type="ARBA" id="ARBA00022679"/>
    </source>
</evidence>
<keyword evidence="2" id="KW-0012">Acyltransferase</keyword>
<dbReference type="PROSITE" id="PS51186">
    <property type="entry name" value="GNAT"/>
    <property type="match status" value="1"/>
</dbReference>
<dbReference type="Pfam" id="PF00583">
    <property type="entry name" value="Acetyltransf_1"/>
    <property type="match status" value="1"/>
</dbReference>
<keyword evidence="5" id="KW-1185">Reference proteome</keyword>
<evidence type="ECO:0000256" key="2">
    <source>
        <dbReference type="ARBA" id="ARBA00023315"/>
    </source>
</evidence>
<proteinExistence type="predicted"/>
<evidence type="ECO:0000313" key="4">
    <source>
        <dbReference type="EMBL" id="MCX2525319.1"/>
    </source>
</evidence>
<evidence type="ECO:0000313" key="5">
    <source>
        <dbReference type="Proteomes" id="UP001165678"/>
    </source>
</evidence>
<dbReference type="InterPro" id="IPR000182">
    <property type="entry name" value="GNAT_dom"/>
</dbReference>
<dbReference type="InterPro" id="IPR016181">
    <property type="entry name" value="Acyl_CoA_acyltransferase"/>
</dbReference>
<gene>
    <name evidence="4" type="ORF">OQ287_13825</name>
</gene>
<dbReference type="Gene3D" id="3.40.630.30">
    <property type="match status" value="1"/>
</dbReference>
<dbReference type="SUPFAM" id="SSF55729">
    <property type="entry name" value="Acyl-CoA N-acyltransferases (Nat)"/>
    <property type="match status" value="1"/>
</dbReference>
<dbReference type="InterPro" id="IPR050832">
    <property type="entry name" value="Bact_Acetyltransf"/>
</dbReference>
<dbReference type="PANTHER" id="PTHR43877:SF5">
    <property type="entry name" value="BLL8307 PROTEIN"/>
    <property type="match status" value="1"/>
</dbReference>
<organism evidence="4 5">
    <name type="scientific">Larsenimonas rhizosphaerae</name>
    <dbReference type="NCBI Taxonomy" id="2944682"/>
    <lineage>
        <taxon>Bacteria</taxon>
        <taxon>Pseudomonadati</taxon>
        <taxon>Pseudomonadota</taxon>
        <taxon>Gammaproteobacteria</taxon>
        <taxon>Oceanospirillales</taxon>
        <taxon>Halomonadaceae</taxon>
        <taxon>Larsenimonas</taxon>
    </lineage>
</organism>
<dbReference type="GO" id="GO:0016747">
    <property type="term" value="F:acyltransferase activity, transferring groups other than amino-acyl groups"/>
    <property type="evidence" value="ECO:0007669"/>
    <property type="project" value="InterPro"/>
</dbReference>
<dbReference type="AlphaFoldDB" id="A0AA42CVE6"/>
<reference evidence="4" key="1">
    <citation type="submission" date="2022-11" db="EMBL/GenBank/DDBJ databases">
        <title>Larsenimonas rhizosphaerae sp. nov., isolated from a tidal mudflat.</title>
        <authorList>
            <person name="Lee S.D."/>
            <person name="Kim I.S."/>
        </authorList>
    </citation>
    <scope>NUCLEOTIDE SEQUENCE</scope>
    <source>
        <strain evidence="4">GH2-1</strain>
    </source>
</reference>
<sequence>MMQLIEDDLTHPDTRALIRYHLSEMEGTSPPESRHALDLSGLTGSNVTVYSLWQDQRLCGLGALKALDEHTGEIKSMRTAPAFLRQGVARQLLTHLIAQATRRGYTQVSLETGAHPYFESAHRLYAAFGFVECPPFAHYTADSNSRFMTCYL</sequence>
<comment type="caution">
    <text evidence="4">The sequence shown here is derived from an EMBL/GenBank/DDBJ whole genome shotgun (WGS) entry which is preliminary data.</text>
</comment>
<dbReference type="Proteomes" id="UP001165678">
    <property type="component" value="Unassembled WGS sequence"/>
</dbReference>
<dbReference type="PANTHER" id="PTHR43877">
    <property type="entry name" value="AMINOALKYLPHOSPHONATE N-ACETYLTRANSFERASE-RELATED-RELATED"/>
    <property type="match status" value="1"/>
</dbReference>
<name>A0AA42CVE6_9GAMM</name>
<dbReference type="CDD" id="cd04301">
    <property type="entry name" value="NAT_SF"/>
    <property type="match status" value="1"/>
</dbReference>
<accession>A0AA42CVE6</accession>
<protein>
    <submittedName>
        <fullName evidence="4">GNAT family N-acetyltransferase</fullName>
    </submittedName>
</protein>
<dbReference type="EMBL" id="JAPIVE010000004">
    <property type="protein sequence ID" value="MCX2525319.1"/>
    <property type="molecule type" value="Genomic_DNA"/>
</dbReference>
<dbReference type="RefSeq" id="WP_265896830.1">
    <property type="nucleotide sequence ID" value="NZ_JAPIVE010000004.1"/>
</dbReference>
<keyword evidence="1" id="KW-0808">Transferase</keyword>
<feature type="domain" description="N-acetyltransferase" evidence="3">
    <location>
        <begin position="4"/>
        <end position="152"/>
    </location>
</feature>